<accession>A0A0D7BH05</accession>
<dbReference type="Gene3D" id="1.10.287.3490">
    <property type="match status" value="1"/>
</dbReference>
<comment type="similarity">
    <text evidence="2 4">Belongs to the Mediator complex subunit 11 family.</text>
</comment>
<organism evidence="5 6">
    <name type="scientific">Cylindrobasidium torrendii FP15055 ss-10</name>
    <dbReference type="NCBI Taxonomy" id="1314674"/>
    <lineage>
        <taxon>Eukaryota</taxon>
        <taxon>Fungi</taxon>
        <taxon>Dikarya</taxon>
        <taxon>Basidiomycota</taxon>
        <taxon>Agaricomycotina</taxon>
        <taxon>Agaricomycetes</taxon>
        <taxon>Agaricomycetidae</taxon>
        <taxon>Agaricales</taxon>
        <taxon>Marasmiineae</taxon>
        <taxon>Physalacriaceae</taxon>
        <taxon>Cylindrobasidium</taxon>
    </lineage>
</organism>
<dbReference type="EMBL" id="KN880485">
    <property type="protein sequence ID" value="KIY69364.1"/>
    <property type="molecule type" value="Genomic_DNA"/>
</dbReference>
<evidence type="ECO:0000256" key="4">
    <source>
        <dbReference type="RuleBase" id="RU364147"/>
    </source>
</evidence>
<evidence type="ECO:0000256" key="2">
    <source>
        <dbReference type="ARBA" id="ARBA00008186"/>
    </source>
</evidence>
<evidence type="ECO:0000256" key="3">
    <source>
        <dbReference type="ARBA" id="ARBA00023242"/>
    </source>
</evidence>
<evidence type="ECO:0000313" key="6">
    <source>
        <dbReference type="Proteomes" id="UP000054007"/>
    </source>
</evidence>
<gene>
    <name evidence="4" type="primary">MED11</name>
    <name evidence="5" type="ORF">CYLTODRAFT_420765</name>
</gene>
<keyword evidence="3 4" id="KW-0539">Nucleus</keyword>
<evidence type="ECO:0000256" key="1">
    <source>
        <dbReference type="ARBA" id="ARBA00004123"/>
    </source>
</evidence>
<comment type="subcellular location">
    <subcellularLocation>
        <location evidence="1 4">Nucleus</location>
    </subcellularLocation>
</comment>
<dbReference type="GO" id="GO:0003712">
    <property type="term" value="F:transcription coregulator activity"/>
    <property type="evidence" value="ECO:0007669"/>
    <property type="project" value="InterPro"/>
</dbReference>
<comment type="subunit">
    <text evidence="4">Component of the Mediator complex.</text>
</comment>
<dbReference type="GO" id="GO:0006357">
    <property type="term" value="P:regulation of transcription by RNA polymerase II"/>
    <property type="evidence" value="ECO:0007669"/>
    <property type="project" value="InterPro"/>
</dbReference>
<dbReference type="GO" id="GO:0016592">
    <property type="term" value="C:mediator complex"/>
    <property type="evidence" value="ECO:0007669"/>
    <property type="project" value="InterPro"/>
</dbReference>
<name>A0A0D7BH05_9AGAR</name>
<keyword evidence="4" id="KW-0805">Transcription regulation</keyword>
<comment type="function">
    <text evidence="4">Component of the Mediator complex, a coactivator involved in the regulated transcription of nearly all RNA polymerase II-dependent genes. Mediator functions as a bridge to convey information from gene-specific regulatory proteins to the basal RNA polymerase II transcription machinery. Mediator is recruited to promoters by direct interactions with regulatory proteins and serves as a scaffold for the assembly of a functional pre-initiation complex with RNA polymerase II and the general transcription factors.</text>
</comment>
<dbReference type="OrthoDB" id="3358442at2759"/>
<dbReference type="STRING" id="1314674.A0A0D7BH05"/>
<reference evidence="5 6" key="1">
    <citation type="journal article" date="2015" name="Fungal Genet. Biol.">
        <title>Evolution of novel wood decay mechanisms in Agaricales revealed by the genome sequences of Fistulina hepatica and Cylindrobasidium torrendii.</title>
        <authorList>
            <person name="Floudas D."/>
            <person name="Held B.W."/>
            <person name="Riley R."/>
            <person name="Nagy L.G."/>
            <person name="Koehler G."/>
            <person name="Ransdell A.S."/>
            <person name="Younus H."/>
            <person name="Chow J."/>
            <person name="Chiniquy J."/>
            <person name="Lipzen A."/>
            <person name="Tritt A."/>
            <person name="Sun H."/>
            <person name="Haridas S."/>
            <person name="LaButti K."/>
            <person name="Ohm R.A."/>
            <person name="Kues U."/>
            <person name="Blanchette R.A."/>
            <person name="Grigoriev I.V."/>
            <person name="Minto R.E."/>
            <person name="Hibbett D.S."/>
        </authorList>
    </citation>
    <scope>NUCLEOTIDE SEQUENCE [LARGE SCALE GENOMIC DNA]</scope>
    <source>
        <strain evidence="5 6">FP15055 ss-10</strain>
    </source>
</reference>
<sequence length="168" mass="18180">MAEHEELDPIWASTKTSRQIAGLGEVEKSIGKLLTLAASSVSLLTLPQTDSPDDPLPQGEERIEKFVLEVGDYFETLNSVQEGIRSTLAHIRHARTAPTAIEAPPAGFVPPNTGVSLDIAADGKALRGLQESRIERDAWTGILDALKRLKAAQEEENVDVEMDIQGTV</sequence>
<dbReference type="Pfam" id="PF10280">
    <property type="entry name" value="Med11"/>
    <property type="match status" value="1"/>
</dbReference>
<keyword evidence="4" id="KW-0010">Activator</keyword>
<dbReference type="Proteomes" id="UP000054007">
    <property type="component" value="Unassembled WGS sequence"/>
</dbReference>
<protein>
    <recommendedName>
        <fullName evidence="4">Mediator of RNA polymerase II transcription subunit 11</fullName>
    </recommendedName>
    <alternativeName>
        <fullName evidence="4">Mediator complex subunit 11</fullName>
    </alternativeName>
</protein>
<evidence type="ECO:0000313" key="5">
    <source>
        <dbReference type="EMBL" id="KIY69364.1"/>
    </source>
</evidence>
<dbReference type="InterPro" id="IPR019404">
    <property type="entry name" value="Mediator_Med11"/>
</dbReference>
<dbReference type="AlphaFoldDB" id="A0A0D7BH05"/>
<proteinExistence type="inferred from homology"/>
<keyword evidence="4" id="KW-0804">Transcription</keyword>
<keyword evidence="6" id="KW-1185">Reference proteome</keyword>